<evidence type="ECO:0000256" key="2">
    <source>
        <dbReference type="ARBA" id="ARBA00010617"/>
    </source>
</evidence>
<dbReference type="PRINTS" id="PR00465">
    <property type="entry name" value="EP450IV"/>
</dbReference>
<dbReference type="CDD" id="cd11041">
    <property type="entry name" value="CYP503A1-like"/>
    <property type="match status" value="1"/>
</dbReference>
<sequence length="524" mass="59621">MGIIFEKDLGLGSVNSMFEDVRPWLLEQVHETYLFSFCTILSIFFAYRTFKLARHRWVYREFYRLPCIQNFHNTDLRSAMEEGTAKYTGRPFVLPLLDPTVILPSNVIDEVKSLPETRVSIDANNKRRFFGQYTLMGTKSPELLSAIKQDLHRNVGSLLTEMMEETRVTTDSLISLDHESPVKSLVVYESMLRYITLVTGRAIVGLPLSRNEEWVSSAINYAVESMKAGHQLRTYPVALRSWVAPFLSAVRRLKDYQSRIMEMLHDSVLQQRLRPENTSKLDETQGRLASWLIQHYRSTSSKDISEWNVCKDHILALFAGIHIATNAVTQVLLDLAARPEYQEPLLEEIKSVSSGTEDNTLTLAMIAKMSKLDSFIQESLRVSPPGGVVTLMRETTAPFRPSCGPLIPKGTLIAFSNNRFDMAKGTKAAVDNFDGFRFDRERNNEGSKHHLLTPSPDSLTWGYGMHACPGRSFAATEIKVIVIHLLTNFHLRLKGGKERPRNESFDFQIMPDMSAEIEFSSRKE</sequence>
<comment type="similarity">
    <text evidence="2 8">Belongs to the cytochrome P450 family.</text>
</comment>
<dbReference type="GO" id="GO:0043386">
    <property type="term" value="P:mycotoxin biosynthetic process"/>
    <property type="evidence" value="ECO:0007669"/>
    <property type="project" value="UniProtKB-ARBA"/>
</dbReference>
<keyword evidence="6 8" id="KW-0503">Monooxygenase</keyword>
<name>A0A7T1TTA3_9EURO</name>
<proteinExistence type="inferred from homology"/>
<dbReference type="AlphaFoldDB" id="A0A7T1TTA3"/>
<dbReference type="InterPro" id="IPR002403">
    <property type="entry name" value="Cyt_P450_E_grp-IV"/>
</dbReference>
<dbReference type="InterPro" id="IPR036396">
    <property type="entry name" value="Cyt_P450_sf"/>
</dbReference>
<keyword evidence="4 8" id="KW-0560">Oxidoreductase</keyword>
<organism evidence="9">
    <name type="scientific">Penicillium steckii</name>
    <dbReference type="NCBI Taxonomy" id="303698"/>
    <lineage>
        <taxon>Eukaryota</taxon>
        <taxon>Fungi</taxon>
        <taxon>Dikarya</taxon>
        <taxon>Ascomycota</taxon>
        <taxon>Pezizomycotina</taxon>
        <taxon>Eurotiomycetes</taxon>
        <taxon>Eurotiomycetidae</taxon>
        <taxon>Eurotiales</taxon>
        <taxon>Aspergillaceae</taxon>
        <taxon>Penicillium</taxon>
    </lineage>
</organism>
<accession>A0A7T1TTA3</accession>
<dbReference type="InterPro" id="IPR001128">
    <property type="entry name" value="Cyt_P450"/>
</dbReference>
<dbReference type="EMBL" id="MT489695">
    <property type="protein sequence ID" value="QPP19377.1"/>
    <property type="molecule type" value="Genomic_DNA"/>
</dbReference>
<evidence type="ECO:0000256" key="3">
    <source>
        <dbReference type="ARBA" id="ARBA00022723"/>
    </source>
</evidence>
<evidence type="ECO:0000256" key="4">
    <source>
        <dbReference type="ARBA" id="ARBA00023002"/>
    </source>
</evidence>
<feature type="binding site" description="axial binding residue" evidence="7">
    <location>
        <position position="468"/>
    </location>
    <ligand>
        <name>heme</name>
        <dbReference type="ChEBI" id="CHEBI:30413"/>
    </ligand>
    <ligandPart>
        <name>Fe</name>
        <dbReference type="ChEBI" id="CHEBI:18248"/>
    </ligandPart>
</feature>
<reference evidence="9" key="1">
    <citation type="journal article" date="2020" name="ChemBioChem">
        <title>Fungal Epithiodiketopiperazines Carrying alpha,beta-Polysulfide Bridges from Penicillium steckii YE, and Their Chemical Interconversion.</title>
        <authorList>
            <person name="Jiang G."/>
            <person name="Zhang P."/>
            <person name="Ratnayake R."/>
            <person name="Yang G."/>
            <person name="Zhang Y."/>
            <person name="Zuo R."/>
            <person name="Powell M."/>
            <person name="Huguet-Tapia J.C."/>
            <person name="Abboud K.A."/>
            <person name="Dang L.H."/>
            <person name="Teplitski M."/>
            <person name="Paul V."/>
            <person name="Xiao R."/>
            <person name="Ahammad K.H."/>
            <person name="Zaman U."/>
            <person name="Hu Z."/>
            <person name="Cao S."/>
            <person name="Luesch H."/>
            <person name="Ding Y."/>
        </authorList>
    </citation>
    <scope>NUCLEOTIDE SEQUENCE</scope>
    <source>
        <strain evidence="9">YE</strain>
    </source>
</reference>
<evidence type="ECO:0000256" key="7">
    <source>
        <dbReference type="PIRSR" id="PIRSR602403-1"/>
    </source>
</evidence>
<dbReference type="Gene3D" id="1.10.630.10">
    <property type="entry name" value="Cytochrome P450"/>
    <property type="match status" value="1"/>
</dbReference>
<dbReference type="SUPFAM" id="SSF48264">
    <property type="entry name" value="Cytochrome P450"/>
    <property type="match status" value="1"/>
</dbReference>
<dbReference type="GO" id="GO:0005506">
    <property type="term" value="F:iron ion binding"/>
    <property type="evidence" value="ECO:0007669"/>
    <property type="project" value="InterPro"/>
</dbReference>
<dbReference type="GO" id="GO:0016705">
    <property type="term" value="F:oxidoreductase activity, acting on paired donors, with incorporation or reduction of molecular oxygen"/>
    <property type="evidence" value="ECO:0007669"/>
    <property type="project" value="InterPro"/>
</dbReference>
<dbReference type="PROSITE" id="PS00086">
    <property type="entry name" value="CYTOCHROME_P450"/>
    <property type="match status" value="1"/>
</dbReference>
<evidence type="ECO:0000256" key="5">
    <source>
        <dbReference type="ARBA" id="ARBA00023004"/>
    </source>
</evidence>
<dbReference type="PANTHER" id="PTHR46206">
    <property type="entry name" value="CYTOCHROME P450"/>
    <property type="match status" value="1"/>
</dbReference>
<dbReference type="PANTHER" id="PTHR46206:SF6">
    <property type="entry name" value="CYTOCHROME P450 MONOOXYGENASE AN1598-RELATED"/>
    <property type="match status" value="1"/>
</dbReference>
<keyword evidence="7 8" id="KW-0349">Heme</keyword>
<dbReference type="Pfam" id="PF00067">
    <property type="entry name" value="p450"/>
    <property type="match status" value="1"/>
</dbReference>
<dbReference type="SMR" id="A0A7T1TTA3"/>
<keyword evidence="5 7" id="KW-0408">Iron</keyword>
<comment type="cofactor">
    <cofactor evidence="1 7">
        <name>heme</name>
        <dbReference type="ChEBI" id="CHEBI:30413"/>
    </cofactor>
</comment>
<keyword evidence="3 7" id="KW-0479">Metal-binding</keyword>
<protein>
    <submittedName>
        <fullName evidence="9">Pen15</fullName>
    </submittedName>
</protein>
<dbReference type="GO" id="GO:0004497">
    <property type="term" value="F:monooxygenase activity"/>
    <property type="evidence" value="ECO:0007669"/>
    <property type="project" value="UniProtKB-KW"/>
</dbReference>
<evidence type="ECO:0000313" key="9">
    <source>
        <dbReference type="EMBL" id="QPP19377.1"/>
    </source>
</evidence>
<evidence type="ECO:0000256" key="8">
    <source>
        <dbReference type="RuleBase" id="RU000461"/>
    </source>
</evidence>
<dbReference type="GO" id="GO:0020037">
    <property type="term" value="F:heme binding"/>
    <property type="evidence" value="ECO:0007669"/>
    <property type="project" value="InterPro"/>
</dbReference>
<evidence type="ECO:0000256" key="1">
    <source>
        <dbReference type="ARBA" id="ARBA00001971"/>
    </source>
</evidence>
<gene>
    <name evidence="9" type="primary">Pen15</name>
</gene>
<evidence type="ECO:0000256" key="6">
    <source>
        <dbReference type="ARBA" id="ARBA00023033"/>
    </source>
</evidence>
<dbReference type="InterPro" id="IPR017972">
    <property type="entry name" value="Cyt_P450_CS"/>
</dbReference>